<dbReference type="AlphaFoldDB" id="A0A6J3KVX6"/>
<gene>
    <name evidence="4" type="primary">LOC117236827</name>
</gene>
<protein>
    <submittedName>
        <fullName evidence="4">Uncharacterized protein LOC117236827</fullName>
    </submittedName>
</protein>
<organism evidence="3 4">
    <name type="scientific">Bombus vosnesenskii</name>
    <dbReference type="NCBI Taxonomy" id="207650"/>
    <lineage>
        <taxon>Eukaryota</taxon>
        <taxon>Metazoa</taxon>
        <taxon>Ecdysozoa</taxon>
        <taxon>Arthropoda</taxon>
        <taxon>Hexapoda</taxon>
        <taxon>Insecta</taxon>
        <taxon>Pterygota</taxon>
        <taxon>Neoptera</taxon>
        <taxon>Endopterygota</taxon>
        <taxon>Hymenoptera</taxon>
        <taxon>Apocrita</taxon>
        <taxon>Aculeata</taxon>
        <taxon>Apoidea</taxon>
        <taxon>Anthophila</taxon>
        <taxon>Apidae</taxon>
        <taxon>Bombus</taxon>
        <taxon>Pyrobombus</taxon>
    </lineage>
</organism>
<dbReference type="RefSeq" id="XP_033356019.1">
    <property type="nucleotide sequence ID" value="XM_033500128.1"/>
</dbReference>
<dbReference type="Pfam" id="PF15998">
    <property type="entry name" value="DUF4773"/>
    <property type="match status" value="1"/>
</dbReference>
<dbReference type="InterPro" id="IPR031941">
    <property type="entry name" value="DUF4773"/>
</dbReference>
<feature type="signal peptide" evidence="1">
    <location>
        <begin position="1"/>
        <end position="20"/>
    </location>
</feature>
<dbReference type="Proteomes" id="UP000504631">
    <property type="component" value="Unplaced"/>
</dbReference>
<accession>A0A6J3KVX6</accession>
<feature type="domain" description="DUF4773" evidence="2">
    <location>
        <begin position="68"/>
        <end position="174"/>
    </location>
</feature>
<proteinExistence type="predicted"/>
<evidence type="ECO:0000256" key="1">
    <source>
        <dbReference type="SAM" id="SignalP"/>
    </source>
</evidence>
<dbReference type="KEGG" id="bvk:117236827"/>
<name>A0A6J3KVX6_9HYME</name>
<dbReference type="GeneID" id="117236827"/>
<keyword evidence="3" id="KW-1185">Reference proteome</keyword>
<reference evidence="4" key="1">
    <citation type="submission" date="2025-08" db="UniProtKB">
        <authorList>
            <consortium name="RefSeq"/>
        </authorList>
    </citation>
    <scope>IDENTIFICATION</scope>
    <source>
        <tissue evidence="4">Muscle</tissue>
    </source>
</reference>
<feature type="chain" id="PRO_5026904368" evidence="1">
    <location>
        <begin position="21"/>
        <end position="201"/>
    </location>
</feature>
<keyword evidence="1" id="KW-0732">Signal</keyword>
<evidence type="ECO:0000259" key="2">
    <source>
        <dbReference type="Pfam" id="PF15998"/>
    </source>
</evidence>
<evidence type="ECO:0000313" key="3">
    <source>
        <dbReference type="Proteomes" id="UP000504631"/>
    </source>
</evidence>
<sequence>MLFKLLNIFVTLLLVQAAWSAALHDEDIEASQEVQSNLVSYYDPYTGTELDVDTSDALVAMIQQRSLCKSEQNGYGCCVGVHVKNMKASLCAKLVNGNDPKLEITVNGKTIFSHSAKANTPEMCGNIFEGVKVCEQTQVSVVDNGLRVCANIRLKYAFFKSHINIPCFTIGKHGISANNFAQLENQQEMKSKMYDEINFEQ</sequence>
<evidence type="ECO:0000313" key="4">
    <source>
        <dbReference type="RefSeq" id="XP_033356019.1"/>
    </source>
</evidence>